<comment type="similarity">
    <text evidence="3">Belongs to the xanthine dehydrogenase family.</text>
</comment>
<proteinExistence type="inferred from homology"/>
<dbReference type="Proteomes" id="UP000191686">
    <property type="component" value="Unassembled WGS sequence"/>
</dbReference>
<dbReference type="EMBL" id="JYMX02000158">
    <property type="protein sequence ID" value="MCW3717591.1"/>
    <property type="molecule type" value="Genomic_DNA"/>
</dbReference>
<dbReference type="Gene3D" id="3.30.365.10">
    <property type="entry name" value="Aldehyde oxidase/xanthine dehydrogenase, molybdopterin binding domain"/>
    <property type="match status" value="1"/>
</dbReference>
<dbReference type="InterPro" id="IPR046867">
    <property type="entry name" value="AldOxase/xan_DH_MoCoBD2"/>
</dbReference>
<evidence type="ECO:0000256" key="7">
    <source>
        <dbReference type="ARBA" id="ARBA00023002"/>
    </source>
</evidence>
<dbReference type="GO" id="GO:0016491">
    <property type="term" value="F:oxidoreductase activity"/>
    <property type="evidence" value="ECO:0007669"/>
    <property type="project" value="UniProtKB-KW"/>
</dbReference>
<comment type="cofactor">
    <cofactor evidence="2">
        <name>FAD</name>
        <dbReference type="ChEBI" id="CHEBI:57692"/>
    </cofactor>
</comment>
<keyword evidence="5" id="KW-0001">2Fe-2S</keyword>
<evidence type="ECO:0000256" key="5">
    <source>
        <dbReference type="ARBA" id="ARBA00022714"/>
    </source>
</evidence>
<reference evidence="12 13" key="2">
    <citation type="journal article" date="2017" name="Front. Microbiol.">
        <title>Genomics Reveals a Unique Clone of Burkholderia cenocepacia Harboring an Actively Excising Novel Genomic Island.</title>
        <authorList>
            <person name="Patil P.P."/>
            <person name="Mali S."/>
            <person name="Midha S."/>
            <person name="Gautam V."/>
            <person name="Dash L."/>
            <person name="Kumar S."/>
            <person name="Shastri J."/>
            <person name="Singhal L."/>
            <person name="Patil P.B."/>
        </authorList>
    </citation>
    <scope>NUCLEOTIDE SEQUENCE [LARGE SCALE GENOMIC DNA]</scope>
    <source>
        <strain evidence="12 13">BC-19</strain>
    </source>
</reference>
<dbReference type="FunFam" id="3.30.365.10:FF:000002">
    <property type="entry name" value="Xanthine dehydrogenase oxidase"/>
    <property type="match status" value="1"/>
</dbReference>
<evidence type="ECO:0000256" key="4">
    <source>
        <dbReference type="ARBA" id="ARBA00022505"/>
    </source>
</evidence>
<accession>A0ABD4UTA9</accession>
<organism evidence="12 13">
    <name type="scientific">Burkholderia cenocepacia</name>
    <dbReference type="NCBI Taxonomy" id="95486"/>
    <lineage>
        <taxon>Bacteria</taxon>
        <taxon>Pseudomonadati</taxon>
        <taxon>Pseudomonadota</taxon>
        <taxon>Betaproteobacteria</taxon>
        <taxon>Burkholderiales</taxon>
        <taxon>Burkholderiaceae</taxon>
        <taxon>Burkholderia</taxon>
        <taxon>Burkholderia cepacia complex</taxon>
    </lineage>
</organism>
<dbReference type="SUPFAM" id="SSF56003">
    <property type="entry name" value="Molybdenum cofactor-binding domain"/>
    <property type="match status" value="1"/>
</dbReference>
<dbReference type="PANTHER" id="PTHR11908:SF132">
    <property type="entry name" value="ALDEHYDE OXIDASE 1-RELATED"/>
    <property type="match status" value="1"/>
</dbReference>
<keyword evidence="9" id="KW-0411">Iron-sulfur</keyword>
<evidence type="ECO:0000256" key="6">
    <source>
        <dbReference type="ARBA" id="ARBA00022723"/>
    </source>
</evidence>
<dbReference type="AlphaFoldDB" id="A0ABD4UTA9"/>
<feature type="domain" description="Aldehyde oxidase/xanthine dehydrogenase second molybdopterin binding" evidence="11">
    <location>
        <begin position="2"/>
        <end position="142"/>
    </location>
</feature>
<dbReference type="InterPro" id="IPR016208">
    <property type="entry name" value="Ald_Oxase/xanthine_DH-like"/>
</dbReference>
<keyword evidence="6" id="KW-0479">Metal-binding</keyword>
<dbReference type="PANTHER" id="PTHR11908">
    <property type="entry name" value="XANTHINE DEHYDROGENASE"/>
    <property type="match status" value="1"/>
</dbReference>
<dbReference type="RefSeq" id="WP_264836481.1">
    <property type="nucleotide sequence ID" value="NZ_JYMX02000158.1"/>
</dbReference>
<dbReference type="GO" id="GO:0046872">
    <property type="term" value="F:metal ion binding"/>
    <property type="evidence" value="ECO:0007669"/>
    <property type="project" value="UniProtKB-KW"/>
</dbReference>
<dbReference type="GO" id="GO:0051537">
    <property type="term" value="F:2 iron, 2 sulfur cluster binding"/>
    <property type="evidence" value="ECO:0007669"/>
    <property type="project" value="UniProtKB-KW"/>
</dbReference>
<evidence type="ECO:0000313" key="13">
    <source>
        <dbReference type="Proteomes" id="UP000191686"/>
    </source>
</evidence>
<keyword evidence="4" id="KW-0500">Molybdenum</keyword>
<name>A0ABD4UTA9_9BURK</name>
<keyword evidence="8" id="KW-0408">Iron</keyword>
<evidence type="ECO:0000256" key="10">
    <source>
        <dbReference type="ARBA" id="ARBA00034078"/>
    </source>
</evidence>
<evidence type="ECO:0000256" key="2">
    <source>
        <dbReference type="ARBA" id="ARBA00001974"/>
    </source>
</evidence>
<sequence>FNQAGALVHIYTDGSVLVNHGGTEMGQGLNMKVAQVVAHELGIRFGRFRVTATYTSKLANTSATAASTGSDLNGKAAQDAARQLRERLAVFAAKQFGDRKVDAADVKFGNDVVWVAGHGVPFGEVIAKAYVARVQLWSDGFYA</sequence>
<evidence type="ECO:0000256" key="9">
    <source>
        <dbReference type="ARBA" id="ARBA00023014"/>
    </source>
</evidence>
<comment type="caution">
    <text evidence="12">The sequence shown here is derived from an EMBL/GenBank/DDBJ whole genome shotgun (WGS) entry which is preliminary data.</text>
</comment>
<evidence type="ECO:0000259" key="11">
    <source>
        <dbReference type="Pfam" id="PF20256"/>
    </source>
</evidence>
<comment type="cofactor">
    <cofactor evidence="10">
        <name>[2Fe-2S] cluster</name>
        <dbReference type="ChEBI" id="CHEBI:190135"/>
    </cofactor>
</comment>
<dbReference type="Pfam" id="PF20256">
    <property type="entry name" value="MoCoBD_2"/>
    <property type="match status" value="1"/>
</dbReference>
<reference evidence="12 13" key="1">
    <citation type="journal article" date="2017" name="Front. Microbiol.">
        <title>Genomics reveals a unique clone of Burkholderia cenocepacia harbouring an actively excising novel genomic island.</title>
        <authorList>
            <person name="Patil P."/>
            <person name="Mali S."/>
            <person name="Midha S."/>
            <person name="Gautam V."/>
            <person name="Dash L."/>
            <person name="Kumar S."/>
            <person name="Shastri J."/>
            <person name="Singhal L."/>
            <person name="Patil P.B."/>
        </authorList>
    </citation>
    <scope>NUCLEOTIDE SEQUENCE [LARGE SCALE GENOMIC DNA]</scope>
    <source>
        <strain evidence="12 13">BC-19</strain>
    </source>
</reference>
<evidence type="ECO:0000256" key="1">
    <source>
        <dbReference type="ARBA" id="ARBA00001924"/>
    </source>
</evidence>
<feature type="non-terminal residue" evidence="12">
    <location>
        <position position="143"/>
    </location>
</feature>
<evidence type="ECO:0000256" key="3">
    <source>
        <dbReference type="ARBA" id="ARBA00006849"/>
    </source>
</evidence>
<feature type="non-terminal residue" evidence="12">
    <location>
        <position position="1"/>
    </location>
</feature>
<keyword evidence="7" id="KW-0560">Oxidoreductase</keyword>
<comment type="cofactor">
    <cofactor evidence="1">
        <name>Mo-molybdopterin</name>
        <dbReference type="ChEBI" id="CHEBI:71302"/>
    </cofactor>
</comment>
<evidence type="ECO:0000256" key="8">
    <source>
        <dbReference type="ARBA" id="ARBA00023004"/>
    </source>
</evidence>
<protein>
    <submittedName>
        <fullName evidence="12">Molybdopterin-dependent oxidoreductase</fullName>
    </submittedName>
</protein>
<dbReference type="InterPro" id="IPR037165">
    <property type="entry name" value="AldOxase/xan_DH_Mopterin-bd_sf"/>
</dbReference>
<evidence type="ECO:0000313" key="12">
    <source>
        <dbReference type="EMBL" id="MCW3717591.1"/>
    </source>
</evidence>
<gene>
    <name evidence="12" type="ORF">UE95_040720</name>
</gene>